<name>A0A365MMR9_GIBIN</name>
<feature type="region of interest" description="Disordered" evidence="2">
    <location>
        <begin position="477"/>
        <end position="599"/>
    </location>
</feature>
<accession>A0A365MMR9</accession>
<sequence>MGGSLAERHAAVLQLIRDLKSSLDDVEPPGDLSCAQADYDAAEERHSREQNPEKKRALCRELVQYGDRLEEVQEQHKAAEAKRKEQLDIFDLRLFKEGYQKLATRVSSDTGTDTNLDLENDQTAHQTPDTPGNPVQTPDLDGIQLSGLSNDRSTHETIGSPGNLPHATIIHSTIERRSTPSRTHSATPSKSFSTDVDQPLGIEPTGQTSRSNKRQDISAVCRPTKRQRQILSSATQRGITFDSLYQSGKALWKHRIVRIGGYYYVFECEKHDKHFCKENPLQAAMSHLKGKGHSMKRSNATQALKLLGTQVLDCSDRDFKLNNYAADCYVAEQEKKKRRKASTMNLAKAPQTGEIYMAWFGDDDQGYYLHAFLVMPFFPQPGDGTHIQCVIESDLEVDIPACYKLNETLDRYDWAEGYEEHGRHAESRVYPIMCLAGEIPHKVAWLPVCHFRKLDLQDRDLDDKDVIKAFIRKNAAGRGEEVDDESDESDDLYGDSTAVYNDATNSSGHSQSPIGSTSEDISTDQSHRFGEIAENQESRSLEPNLPTREIKAEPATIGRGNWAMSQEDQPTRARQTSVRRRHPLARRNPPDMRTLSDSE</sequence>
<dbReference type="AlphaFoldDB" id="A0A365MMR9"/>
<feature type="compositionally biased region" description="Polar residues" evidence="2">
    <location>
        <begin position="563"/>
        <end position="576"/>
    </location>
</feature>
<feature type="compositionally biased region" description="Basic and acidic residues" evidence="2">
    <location>
        <begin position="525"/>
        <end position="540"/>
    </location>
</feature>
<evidence type="ECO:0000313" key="4">
    <source>
        <dbReference type="Proteomes" id="UP000251714"/>
    </source>
</evidence>
<reference evidence="3 4" key="1">
    <citation type="submission" date="2017-12" db="EMBL/GenBank/DDBJ databases">
        <title>Genome sequence of the mycotoxigenic crop pathogen Fusarium proliferatum, strain ITEM 2341 from Date Palm.</title>
        <authorList>
            <person name="Almiman B.F."/>
            <person name="Shittu T.A."/>
            <person name="Muthumeenakshi S."/>
            <person name="Baroncelli R."/>
            <person name="Sreenivasaprasada S."/>
        </authorList>
    </citation>
    <scope>NUCLEOTIDE SEQUENCE [LARGE SCALE GENOMIC DNA]</scope>
    <source>
        <strain evidence="3 4">ITEM 2341</strain>
    </source>
</reference>
<feature type="coiled-coil region" evidence="1">
    <location>
        <begin position="55"/>
        <end position="89"/>
    </location>
</feature>
<feature type="compositionally biased region" description="Polar residues" evidence="2">
    <location>
        <begin position="105"/>
        <end position="136"/>
    </location>
</feature>
<evidence type="ECO:0000256" key="1">
    <source>
        <dbReference type="SAM" id="Coils"/>
    </source>
</evidence>
<feature type="compositionally biased region" description="Basic and acidic residues" evidence="2">
    <location>
        <begin position="588"/>
        <end position="599"/>
    </location>
</feature>
<dbReference type="EMBL" id="PKMI01000072">
    <property type="protein sequence ID" value="RBA09732.1"/>
    <property type="molecule type" value="Genomic_DNA"/>
</dbReference>
<protein>
    <submittedName>
        <fullName evidence="3">Uncharacterized protein</fullName>
    </submittedName>
</protein>
<feature type="compositionally biased region" description="Polar residues" evidence="2">
    <location>
        <begin position="498"/>
        <end position="524"/>
    </location>
</feature>
<proteinExistence type="predicted"/>
<dbReference type="Proteomes" id="UP000251714">
    <property type="component" value="Unassembled WGS sequence"/>
</dbReference>
<comment type="caution">
    <text evidence="3">The sequence shown here is derived from an EMBL/GenBank/DDBJ whole genome shotgun (WGS) entry which is preliminary data.</text>
</comment>
<keyword evidence="1" id="KW-0175">Coiled coil</keyword>
<feature type="compositionally biased region" description="Polar residues" evidence="2">
    <location>
        <begin position="180"/>
        <end position="196"/>
    </location>
</feature>
<organism evidence="3 4">
    <name type="scientific">Gibberella intermedia</name>
    <name type="common">Bulb rot disease fungus</name>
    <name type="synonym">Fusarium proliferatum</name>
    <dbReference type="NCBI Taxonomy" id="948311"/>
    <lineage>
        <taxon>Eukaryota</taxon>
        <taxon>Fungi</taxon>
        <taxon>Dikarya</taxon>
        <taxon>Ascomycota</taxon>
        <taxon>Pezizomycotina</taxon>
        <taxon>Sordariomycetes</taxon>
        <taxon>Hypocreomycetidae</taxon>
        <taxon>Hypocreales</taxon>
        <taxon>Nectriaceae</taxon>
        <taxon>Fusarium</taxon>
        <taxon>Fusarium fujikuroi species complex</taxon>
    </lineage>
</organism>
<evidence type="ECO:0000256" key="2">
    <source>
        <dbReference type="SAM" id="MobiDB-lite"/>
    </source>
</evidence>
<feature type="region of interest" description="Disordered" evidence="2">
    <location>
        <begin position="105"/>
        <end position="226"/>
    </location>
</feature>
<evidence type="ECO:0000313" key="3">
    <source>
        <dbReference type="EMBL" id="RBA09732.1"/>
    </source>
</evidence>
<gene>
    <name evidence="3" type="ORF">FPRO05_05668</name>
</gene>
<feature type="compositionally biased region" description="Acidic residues" evidence="2">
    <location>
        <begin position="481"/>
        <end position="493"/>
    </location>
</feature>